<keyword evidence="8" id="KW-1185">Reference proteome</keyword>
<keyword evidence="3" id="KW-0862">Zinc</keyword>
<evidence type="ECO:0000313" key="8">
    <source>
        <dbReference type="Proteomes" id="UP001491310"/>
    </source>
</evidence>
<evidence type="ECO:0000313" key="7">
    <source>
        <dbReference type="EMBL" id="KAK9919043.1"/>
    </source>
</evidence>
<keyword evidence="1" id="KW-0479">Metal-binding</keyword>
<dbReference type="EMBL" id="JALJOT010000001">
    <property type="protein sequence ID" value="KAK9919043.1"/>
    <property type="molecule type" value="Genomic_DNA"/>
</dbReference>
<dbReference type="Pfam" id="PF05131">
    <property type="entry name" value="Pep3_Vps18"/>
    <property type="match status" value="1"/>
</dbReference>
<feature type="repeat" description="CHCR" evidence="4">
    <location>
        <begin position="628"/>
        <end position="788"/>
    </location>
</feature>
<evidence type="ECO:0000256" key="2">
    <source>
        <dbReference type="ARBA" id="ARBA00022771"/>
    </source>
</evidence>
<proteinExistence type="predicted"/>
<dbReference type="PROSITE" id="PS50236">
    <property type="entry name" value="CHCR"/>
    <property type="match status" value="1"/>
</dbReference>
<gene>
    <name evidence="7" type="ORF">WJX75_008943</name>
</gene>
<organism evidence="7 8">
    <name type="scientific">Coccomyxa subellipsoidea</name>
    <dbReference type="NCBI Taxonomy" id="248742"/>
    <lineage>
        <taxon>Eukaryota</taxon>
        <taxon>Viridiplantae</taxon>
        <taxon>Chlorophyta</taxon>
        <taxon>core chlorophytes</taxon>
        <taxon>Trebouxiophyceae</taxon>
        <taxon>Trebouxiophyceae incertae sedis</taxon>
        <taxon>Coccomyxaceae</taxon>
        <taxon>Coccomyxa</taxon>
    </lineage>
</organism>
<keyword evidence="2" id="KW-0863">Zinc-finger</keyword>
<feature type="coiled-coil region" evidence="5">
    <location>
        <begin position="835"/>
        <end position="869"/>
    </location>
</feature>
<protein>
    <recommendedName>
        <fullName evidence="6">Pep3/Vps18 beta-propeller domain-containing protein</fullName>
    </recommendedName>
</protein>
<dbReference type="InterPro" id="IPR007810">
    <property type="entry name" value="Pep3/Vps18_beta-prop"/>
</dbReference>
<comment type="caution">
    <text evidence="7">The sequence shown here is derived from an EMBL/GenBank/DDBJ whole genome shotgun (WGS) entry which is preliminary data.</text>
</comment>
<dbReference type="PANTHER" id="PTHR23323:SF26">
    <property type="entry name" value="VACUOLAR PROTEIN SORTING-ASSOCIATED PROTEIN 18 HOMOLOG"/>
    <property type="match status" value="1"/>
</dbReference>
<feature type="domain" description="Pep3/Vps18 beta-propeller" evidence="6">
    <location>
        <begin position="48"/>
        <end position="404"/>
    </location>
</feature>
<dbReference type="PANTHER" id="PTHR23323">
    <property type="entry name" value="VACUOLAR PROTEIN SORTING-ASSOCIATED PROTEIN"/>
    <property type="match status" value="1"/>
</dbReference>
<dbReference type="Proteomes" id="UP001491310">
    <property type="component" value="Unassembled WGS sequence"/>
</dbReference>
<evidence type="ECO:0000259" key="6">
    <source>
        <dbReference type="Pfam" id="PF05131"/>
    </source>
</evidence>
<accession>A0ABR2Z5Z0</accession>
<evidence type="ECO:0000256" key="1">
    <source>
        <dbReference type="ARBA" id="ARBA00022723"/>
    </source>
</evidence>
<evidence type="ECO:0000256" key="5">
    <source>
        <dbReference type="SAM" id="Coils"/>
    </source>
</evidence>
<name>A0ABR2Z5Z0_9CHLO</name>
<dbReference type="InterPro" id="IPR000547">
    <property type="entry name" value="Clathrin_H-chain/VPS_repeat"/>
</dbReference>
<evidence type="ECO:0000256" key="3">
    <source>
        <dbReference type="ARBA" id="ARBA00022833"/>
    </source>
</evidence>
<keyword evidence="5" id="KW-0175">Coiled coil</keyword>
<reference evidence="7 8" key="1">
    <citation type="journal article" date="2024" name="Nat. Commun.">
        <title>Phylogenomics reveals the evolutionary origins of lichenization in chlorophyte algae.</title>
        <authorList>
            <person name="Puginier C."/>
            <person name="Libourel C."/>
            <person name="Otte J."/>
            <person name="Skaloud P."/>
            <person name="Haon M."/>
            <person name="Grisel S."/>
            <person name="Petersen M."/>
            <person name="Berrin J.G."/>
            <person name="Delaux P.M."/>
            <person name="Dal Grande F."/>
            <person name="Keller J."/>
        </authorList>
    </citation>
    <scope>NUCLEOTIDE SEQUENCE [LARGE SCALE GENOMIC DNA]</scope>
    <source>
        <strain evidence="7 8">SAG 216-7</strain>
    </source>
</reference>
<sequence>MSLLDDWETGRAGTVDDMGRNLAATSLEDSQDEFPGSPTLGQDRGLCALEPVDRQLTRGRGHVTAVAAGTECILLATSRAVLLRYDLSVGLLPVSEMELSRMPDARVTGVWMDPTATHALVSVTVGSALGSTTELHYVHAKWKKPRVLSKVKQKGVRITAVAWSSSNLSETSSGPVILGTDKGKLLEISLEEKDKKDGPVKELYNFEDVPEPICGIEQQDLSGDRLLLLVATPSRLYVFVGGPTSDALFASYPDSAGDLRNFLHCPGEPSGSGLLQTWAALGSRRASVFSWLAPTGVQHGRLLLDLEQRPPSDLEYLALEPSISFDTITPKEVLSMAMTQFHLLLLTARSWQVVSRISGHVVQDVPLSTSIPNLQPGSFLRLVRDVEATSIFLMAGEGLYEVVMDNEERDLWRSFLDREDFSSAARHASTQAERDTVARAEADVAFRDGRHVHAARLWGRIRASDPSFEEVALRFVGVGATEALQAFLMARLRVLSPDDKAQATMVASWVVELYLDQINRALLEETAEASSSGEALANALRDFLRDHVDILDVNVTIGLLASYGRLDDLMHYATYRQDNETVLEYLLQRGEALKALAVLRRPGVSQELVYKFAPVLIAAVPAETIDAWMAASPALDPRRLMPALMRAGEGSELSSSQADALRYVEFCLSQLSSTDATVHNLAVTLFCKDTDERRLLEYLQNAKDSFGKPYYDAQFALRVARQNGRLNACVQLLCELQLHEDAVALALTFDRAIASAVATRAEDDEALQRKLWLAIARHLIDVASENSDSDPRQRVAAVVEVLEEAEGRIRIEDVLPLFPDFVTIDAFKAAICASLEDYNAQIERLKFEMADATRMADALRRDMAALEGQSGTLDLAEPCARCGRAIGGQPVASTCPHGGAVPQFYLFPTGNAFHGACLASEVMDLASPQQASKIQSIILRLSQIHPEKSELTNGKGEQEKNELSKSLESMIAIEDPYNGEMVVRNIRKEFIDAKENELEMWQI</sequence>
<evidence type="ECO:0000256" key="4">
    <source>
        <dbReference type="PROSITE-ProRule" id="PRU01006"/>
    </source>
</evidence>